<evidence type="ECO:0000256" key="7">
    <source>
        <dbReference type="SAM" id="Phobius"/>
    </source>
</evidence>
<evidence type="ECO:0000259" key="8">
    <source>
        <dbReference type="PROSITE" id="PS50850"/>
    </source>
</evidence>
<dbReference type="EMBL" id="LDTD01000012">
    <property type="protein sequence ID" value="KTT74221.1"/>
    <property type="molecule type" value="Genomic_DNA"/>
</dbReference>
<feature type="transmembrane region" description="Helical" evidence="7">
    <location>
        <begin position="256"/>
        <end position="273"/>
    </location>
</feature>
<keyword evidence="6 7" id="KW-0472">Membrane</keyword>
<feature type="transmembrane region" description="Helical" evidence="7">
    <location>
        <begin position="53"/>
        <end position="71"/>
    </location>
</feature>
<feature type="transmembrane region" description="Helical" evidence="7">
    <location>
        <begin position="223"/>
        <end position="244"/>
    </location>
</feature>
<feature type="transmembrane region" description="Helical" evidence="7">
    <location>
        <begin position="400"/>
        <end position="420"/>
    </location>
</feature>
<evidence type="ECO:0000256" key="4">
    <source>
        <dbReference type="ARBA" id="ARBA00022692"/>
    </source>
</evidence>
<comment type="subcellular location">
    <subcellularLocation>
        <location evidence="1">Endomembrane system</location>
        <topology evidence="1">Multi-pass membrane protein</topology>
    </subcellularLocation>
</comment>
<dbReference type="GO" id="GO:0016020">
    <property type="term" value="C:membrane"/>
    <property type="evidence" value="ECO:0007669"/>
    <property type="project" value="TreeGrafter"/>
</dbReference>
<name>A0A147I615_9SPHN</name>
<sequence>MEAIPDNRSRLFWLSVLALFTAAASAALRAAVASSLKAQWIDPIAPVQAGELIGSALGSAFLGFAATLFVASALLDRIGARQMLIGCGLCFLVGTTAIIGAGHIASGMGVYHIVWGGMLLSGIGWGLAEASINPLTARLYPEDTTHRLNVLHAWYPGGLIVGGLAGVLLAELLSWQAIMALVLIPALGVLVMAATTQFPPVPREVRDVGFGGMIAEVFKRPSFFVWFGAMFLTAASELAPGQWLDVALSSRVGMRGILLLVYVSALMFVFRHFAGRIAGRLSNPGLLWVSSLMAGIGLFLLSRAQSPVAAILASTVWGLGVCAMWPTMLASVAERYPRGGAWALGLVGSAGALSSFFVLPQLGAMFDAAKVELAGGPDAFKRLTGEALRQVEDAAASQSFARLAIVPVILLVVFGGIWLAERRNPRRVIIGERVA</sequence>
<dbReference type="RefSeq" id="WP_058732218.1">
    <property type="nucleotide sequence ID" value="NZ_LDTD01000012.1"/>
</dbReference>
<dbReference type="GO" id="GO:0012505">
    <property type="term" value="C:endomembrane system"/>
    <property type="evidence" value="ECO:0007669"/>
    <property type="project" value="UniProtKB-SubCell"/>
</dbReference>
<dbReference type="PATRIC" id="fig|33051.3.peg.433"/>
<reference evidence="9 10" key="1">
    <citation type="journal article" date="2016" name="Front. Microbiol.">
        <title>Genomic Resource of Rice Seed Associated Bacteria.</title>
        <authorList>
            <person name="Midha S."/>
            <person name="Bansal K."/>
            <person name="Sharma S."/>
            <person name="Kumar N."/>
            <person name="Patil P.P."/>
            <person name="Chaudhry V."/>
            <person name="Patil P.B."/>
        </authorList>
    </citation>
    <scope>NUCLEOTIDE SEQUENCE [LARGE SCALE GENOMIC DNA]</scope>
    <source>
        <strain evidence="9 10">NS319</strain>
    </source>
</reference>
<keyword evidence="3" id="KW-0813">Transport</keyword>
<keyword evidence="4 7" id="KW-0812">Transmembrane</keyword>
<accession>A0A147I615</accession>
<evidence type="ECO:0000313" key="9">
    <source>
        <dbReference type="EMBL" id="KTT74221.1"/>
    </source>
</evidence>
<dbReference type="InterPro" id="IPR020846">
    <property type="entry name" value="MFS_dom"/>
</dbReference>
<dbReference type="GO" id="GO:0022857">
    <property type="term" value="F:transmembrane transporter activity"/>
    <property type="evidence" value="ECO:0007669"/>
    <property type="project" value="InterPro"/>
</dbReference>
<evidence type="ECO:0000256" key="3">
    <source>
        <dbReference type="ARBA" id="ARBA00022448"/>
    </source>
</evidence>
<feature type="transmembrane region" description="Helical" evidence="7">
    <location>
        <begin position="83"/>
        <end position="104"/>
    </location>
</feature>
<feature type="transmembrane region" description="Helical" evidence="7">
    <location>
        <begin position="285"/>
        <end position="302"/>
    </location>
</feature>
<evidence type="ECO:0000256" key="1">
    <source>
        <dbReference type="ARBA" id="ARBA00004127"/>
    </source>
</evidence>
<dbReference type="Proteomes" id="UP000072867">
    <property type="component" value="Unassembled WGS sequence"/>
</dbReference>
<feature type="domain" description="Major facilitator superfamily (MFS) profile" evidence="8">
    <location>
        <begin position="11"/>
        <end position="422"/>
    </location>
</feature>
<proteinExistence type="inferred from homology"/>
<dbReference type="InterPro" id="IPR011701">
    <property type="entry name" value="MFS"/>
</dbReference>
<feature type="transmembrane region" description="Helical" evidence="7">
    <location>
        <begin position="341"/>
        <end position="359"/>
    </location>
</feature>
<protein>
    <submittedName>
        <fullName evidence="9">MFS transporter</fullName>
    </submittedName>
</protein>
<feature type="transmembrane region" description="Helical" evidence="7">
    <location>
        <begin position="110"/>
        <end position="128"/>
    </location>
</feature>
<comment type="caution">
    <text evidence="9">The sequence shown here is derived from an EMBL/GenBank/DDBJ whole genome shotgun (WGS) entry which is preliminary data.</text>
</comment>
<dbReference type="Pfam" id="PF07690">
    <property type="entry name" value="MFS_1"/>
    <property type="match status" value="1"/>
</dbReference>
<evidence type="ECO:0000313" key="10">
    <source>
        <dbReference type="Proteomes" id="UP000072867"/>
    </source>
</evidence>
<dbReference type="AlphaFoldDB" id="A0A147I615"/>
<dbReference type="PROSITE" id="PS50850">
    <property type="entry name" value="MFS"/>
    <property type="match status" value="1"/>
</dbReference>
<keyword evidence="5 7" id="KW-1133">Transmembrane helix</keyword>
<dbReference type="PANTHER" id="PTHR23514:SF3">
    <property type="entry name" value="BYPASS OF STOP CODON PROTEIN 6"/>
    <property type="match status" value="1"/>
</dbReference>
<feature type="transmembrane region" description="Helical" evidence="7">
    <location>
        <begin position="175"/>
        <end position="196"/>
    </location>
</feature>
<gene>
    <name evidence="9" type="ORF">NS319_02270</name>
</gene>
<evidence type="ECO:0000256" key="5">
    <source>
        <dbReference type="ARBA" id="ARBA00022989"/>
    </source>
</evidence>
<dbReference type="STRING" id="33051.SB4_09020"/>
<dbReference type="Gene3D" id="1.20.1250.20">
    <property type="entry name" value="MFS general substrate transporter like domains"/>
    <property type="match status" value="1"/>
</dbReference>
<dbReference type="PANTHER" id="PTHR23514">
    <property type="entry name" value="BYPASS OF STOP CODON PROTEIN 6"/>
    <property type="match status" value="1"/>
</dbReference>
<evidence type="ECO:0000256" key="2">
    <source>
        <dbReference type="ARBA" id="ARBA00008335"/>
    </source>
</evidence>
<feature type="transmembrane region" description="Helical" evidence="7">
    <location>
        <begin position="149"/>
        <end position="169"/>
    </location>
</feature>
<evidence type="ECO:0000256" key="6">
    <source>
        <dbReference type="ARBA" id="ARBA00023136"/>
    </source>
</evidence>
<dbReference type="SUPFAM" id="SSF103473">
    <property type="entry name" value="MFS general substrate transporter"/>
    <property type="match status" value="1"/>
</dbReference>
<dbReference type="InterPro" id="IPR036259">
    <property type="entry name" value="MFS_trans_sf"/>
</dbReference>
<organism evidence="9 10">
    <name type="scientific">Sphingomonas sanguinis</name>
    <dbReference type="NCBI Taxonomy" id="33051"/>
    <lineage>
        <taxon>Bacteria</taxon>
        <taxon>Pseudomonadati</taxon>
        <taxon>Pseudomonadota</taxon>
        <taxon>Alphaproteobacteria</taxon>
        <taxon>Sphingomonadales</taxon>
        <taxon>Sphingomonadaceae</taxon>
        <taxon>Sphingomonas</taxon>
    </lineage>
</organism>
<comment type="similarity">
    <text evidence="2">Belongs to the major facilitator superfamily.</text>
</comment>
<feature type="transmembrane region" description="Helical" evidence="7">
    <location>
        <begin position="308"/>
        <end position="329"/>
    </location>
</feature>
<dbReference type="InterPro" id="IPR051788">
    <property type="entry name" value="MFS_Transporter"/>
</dbReference>